<dbReference type="Gene3D" id="3.40.50.1000">
    <property type="entry name" value="HAD superfamily/HAD-like"/>
    <property type="match status" value="1"/>
</dbReference>
<dbReference type="GO" id="GO:0003824">
    <property type="term" value="F:catalytic activity"/>
    <property type="evidence" value="ECO:0007669"/>
    <property type="project" value="UniProtKB-ARBA"/>
</dbReference>
<dbReference type="PANTHER" id="PTHR46193:SF18">
    <property type="entry name" value="HEXITOL PHOSPHATASE B"/>
    <property type="match status" value="1"/>
</dbReference>
<dbReference type="GO" id="GO:0046872">
    <property type="term" value="F:metal ion binding"/>
    <property type="evidence" value="ECO:0007669"/>
    <property type="project" value="UniProtKB-KW"/>
</dbReference>
<evidence type="ECO:0000313" key="7">
    <source>
        <dbReference type="Proteomes" id="UP000242496"/>
    </source>
</evidence>
<dbReference type="NCBIfam" id="TIGR01509">
    <property type="entry name" value="HAD-SF-IA-v3"/>
    <property type="match status" value="1"/>
</dbReference>
<dbReference type="EMBL" id="FPBJ01000024">
    <property type="protein sequence ID" value="SFU77202.1"/>
    <property type="molecule type" value="Genomic_DNA"/>
</dbReference>
<comment type="cofactor">
    <cofactor evidence="1">
        <name>Mg(2+)</name>
        <dbReference type="ChEBI" id="CHEBI:18420"/>
    </cofactor>
</comment>
<reference evidence="7" key="1">
    <citation type="submission" date="2016-10" db="EMBL/GenBank/DDBJ databases">
        <authorList>
            <person name="Varghese N."/>
            <person name="Submissions S."/>
        </authorList>
    </citation>
    <scope>NUCLEOTIDE SEQUENCE [LARGE SCALE GENOMIC DNA]</scope>
    <source>
        <strain evidence="7">DSM 18168</strain>
    </source>
</reference>
<dbReference type="InterPro" id="IPR051600">
    <property type="entry name" value="Beta-PGM-like"/>
</dbReference>
<dbReference type="InterPro" id="IPR036412">
    <property type="entry name" value="HAD-like_sf"/>
</dbReference>
<evidence type="ECO:0000256" key="5">
    <source>
        <dbReference type="ARBA" id="ARBA00023277"/>
    </source>
</evidence>
<sequence length="216" mass="23760">MDKWNVIFDIDGVIVDSEQLHFDVLLDVLSDALGEQAPDQIADIQPQQLIGLSLEETLDKVGCPSSMQQDITQKIISRYKTKLSGHYLRPGITNLITALQQNGTNFGFVSTAPRDVCLTNLGLLDLYELPALISGDDVERTKPFPDPYLAMLRLKAMDVHQTLVIEDTDLGIAAAKQAGIPSIYAWPHALSLTEQYEQATGVIVKLADIPQFEGIV</sequence>
<dbReference type="InterPro" id="IPR006439">
    <property type="entry name" value="HAD-SF_hydro_IA"/>
</dbReference>
<protein>
    <submittedName>
        <fullName evidence="6">Haloacid dehalogenase superfamily, subfamily IA, variant 3 with third motif having DD or ED</fullName>
    </submittedName>
</protein>
<evidence type="ECO:0000313" key="6">
    <source>
        <dbReference type="EMBL" id="SFU77202.1"/>
    </source>
</evidence>
<keyword evidence="7" id="KW-1185">Reference proteome</keyword>
<dbReference type="STRING" id="351659.SAMN05421784_12424"/>
<dbReference type="RefSeq" id="WP_092552087.1">
    <property type="nucleotide sequence ID" value="NZ_CAWRBG010000071.1"/>
</dbReference>
<dbReference type="OrthoDB" id="9800058at2"/>
<evidence type="ECO:0000256" key="3">
    <source>
        <dbReference type="ARBA" id="ARBA00022723"/>
    </source>
</evidence>
<accession>A0A1I7IWD4</accession>
<evidence type="ECO:0000256" key="1">
    <source>
        <dbReference type="ARBA" id="ARBA00001946"/>
    </source>
</evidence>
<proteinExistence type="inferred from homology"/>
<dbReference type="InterPro" id="IPR023198">
    <property type="entry name" value="PGP-like_dom2"/>
</dbReference>
<keyword evidence="4" id="KW-0460">Magnesium</keyword>
<comment type="similarity">
    <text evidence="2">Belongs to the HAD-like hydrolase superfamily. CbbY/CbbZ/Gph/YieH family.</text>
</comment>
<dbReference type="InterPro" id="IPR023214">
    <property type="entry name" value="HAD_sf"/>
</dbReference>
<dbReference type="AlphaFoldDB" id="A0A1I7IWD4"/>
<dbReference type="PANTHER" id="PTHR46193">
    <property type="entry name" value="6-PHOSPHOGLUCONATE PHOSPHATASE"/>
    <property type="match status" value="1"/>
</dbReference>
<dbReference type="Gene3D" id="1.10.150.240">
    <property type="entry name" value="Putative phosphatase, domain 2"/>
    <property type="match status" value="1"/>
</dbReference>
<evidence type="ECO:0000256" key="4">
    <source>
        <dbReference type="ARBA" id="ARBA00022842"/>
    </source>
</evidence>
<dbReference type="InterPro" id="IPR041492">
    <property type="entry name" value="HAD_2"/>
</dbReference>
<evidence type="ECO:0000256" key="2">
    <source>
        <dbReference type="ARBA" id="ARBA00006171"/>
    </source>
</evidence>
<organism evidence="6 7">
    <name type="scientific">Xenorhabdus koppenhoeferi</name>
    <dbReference type="NCBI Taxonomy" id="351659"/>
    <lineage>
        <taxon>Bacteria</taxon>
        <taxon>Pseudomonadati</taxon>
        <taxon>Pseudomonadota</taxon>
        <taxon>Gammaproteobacteria</taxon>
        <taxon>Enterobacterales</taxon>
        <taxon>Morganellaceae</taxon>
        <taxon>Xenorhabdus</taxon>
    </lineage>
</organism>
<dbReference type="SFLD" id="SFLDG01129">
    <property type="entry name" value="C1.5:_HAD__Beta-PGM__Phosphata"/>
    <property type="match status" value="1"/>
</dbReference>
<dbReference type="Proteomes" id="UP000242496">
    <property type="component" value="Unassembled WGS sequence"/>
</dbReference>
<dbReference type="SFLD" id="SFLDS00003">
    <property type="entry name" value="Haloacid_Dehalogenase"/>
    <property type="match status" value="1"/>
</dbReference>
<keyword evidence="5" id="KW-0119">Carbohydrate metabolism</keyword>
<name>A0A1I7IWD4_9GAMM</name>
<gene>
    <name evidence="6" type="ORF">SAMN05421784_12424</name>
</gene>
<keyword evidence="3" id="KW-0479">Metal-binding</keyword>
<dbReference type="SUPFAM" id="SSF56784">
    <property type="entry name" value="HAD-like"/>
    <property type="match status" value="1"/>
</dbReference>
<dbReference type="Pfam" id="PF13419">
    <property type="entry name" value="HAD_2"/>
    <property type="match status" value="1"/>
</dbReference>